<dbReference type="AlphaFoldDB" id="A0A366D3Z8"/>
<dbReference type="PROSITE" id="PS51257">
    <property type="entry name" value="PROKAR_LIPOPROTEIN"/>
    <property type="match status" value="1"/>
</dbReference>
<sequence>MKLVKNALLLGVLLGLTACASKIAVPDNMPKAGFTVTVTGFMEDSSLMNNEYVRIDMKNADETWDGYHIIKPDQTSYELDIPADQALTMVVNLMQGGGKIELFGGGGSFSASCGMIIPIQVSPGDKVDFVLNLEHESNEDKIAGAVIISACDAVLTINDNAPQKMVGEASFTQHTP</sequence>
<organism evidence="2 3">
    <name type="scientific">Marinomonas aquiplantarum</name>
    <dbReference type="NCBI Taxonomy" id="491951"/>
    <lineage>
        <taxon>Bacteria</taxon>
        <taxon>Pseudomonadati</taxon>
        <taxon>Pseudomonadota</taxon>
        <taxon>Gammaproteobacteria</taxon>
        <taxon>Oceanospirillales</taxon>
        <taxon>Oceanospirillaceae</taxon>
        <taxon>Marinomonas</taxon>
    </lineage>
</organism>
<gene>
    <name evidence="2" type="ORF">DFP76_102187</name>
</gene>
<evidence type="ECO:0000313" key="3">
    <source>
        <dbReference type="Proteomes" id="UP000252086"/>
    </source>
</evidence>
<keyword evidence="1" id="KW-0732">Signal</keyword>
<protein>
    <recommendedName>
        <fullName evidence="4">Lipoprotein</fullName>
    </recommendedName>
</protein>
<proteinExistence type="predicted"/>
<dbReference type="OrthoDB" id="5916189at2"/>
<dbReference type="Proteomes" id="UP000252086">
    <property type="component" value="Unassembled WGS sequence"/>
</dbReference>
<evidence type="ECO:0000313" key="2">
    <source>
        <dbReference type="EMBL" id="RBO84790.1"/>
    </source>
</evidence>
<name>A0A366D3Z8_9GAMM</name>
<evidence type="ECO:0000256" key="1">
    <source>
        <dbReference type="SAM" id="SignalP"/>
    </source>
</evidence>
<keyword evidence="3" id="KW-1185">Reference proteome</keyword>
<dbReference type="EMBL" id="QNRF01000002">
    <property type="protein sequence ID" value="RBO84790.1"/>
    <property type="molecule type" value="Genomic_DNA"/>
</dbReference>
<feature type="chain" id="PRO_5016685331" description="Lipoprotein" evidence="1">
    <location>
        <begin position="21"/>
        <end position="176"/>
    </location>
</feature>
<accession>A0A366D3Z8</accession>
<feature type="signal peptide" evidence="1">
    <location>
        <begin position="1"/>
        <end position="20"/>
    </location>
</feature>
<reference evidence="2 3" key="1">
    <citation type="submission" date="2018-06" db="EMBL/GenBank/DDBJ databases">
        <title>Genomic Encyclopedia of Type Strains, Phase III (KMG-III): the genomes of soil and plant-associated and newly described type strains.</title>
        <authorList>
            <person name="Whitman W."/>
        </authorList>
    </citation>
    <scope>NUCLEOTIDE SEQUENCE [LARGE SCALE GENOMIC DNA]</scope>
    <source>
        <strain evidence="2 3">CECT 7732</strain>
    </source>
</reference>
<evidence type="ECO:0008006" key="4">
    <source>
        <dbReference type="Google" id="ProtNLM"/>
    </source>
</evidence>
<dbReference type="RefSeq" id="WP_113873431.1">
    <property type="nucleotide sequence ID" value="NZ_QNRF01000002.1"/>
</dbReference>
<comment type="caution">
    <text evidence="2">The sequence shown here is derived from an EMBL/GenBank/DDBJ whole genome shotgun (WGS) entry which is preliminary data.</text>
</comment>